<comment type="caution">
    <text evidence="8">The sequence shown here is derived from an EMBL/GenBank/DDBJ whole genome shotgun (WGS) entry which is preliminary data.</text>
</comment>
<evidence type="ECO:0000256" key="1">
    <source>
        <dbReference type="ARBA" id="ARBA00022527"/>
    </source>
</evidence>
<keyword evidence="3" id="KW-0547">Nucleotide-binding</keyword>
<dbReference type="PANTHER" id="PTHR45992">
    <property type="entry name" value="EUKARYOTIC ELONGATION FACTOR 2 KINASE-RELATED"/>
    <property type="match status" value="1"/>
</dbReference>
<dbReference type="GO" id="GO:0004674">
    <property type="term" value="F:protein serine/threonine kinase activity"/>
    <property type="evidence" value="ECO:0007669"/>
    <property type="project" value="UniProtKB-KW"/>
</dbReference>
<evidence type="ECO:0000259" key="7">
    <source>
        <dbReference type="PROSITE" id="PS51158"/>
    </source>
</evidence>
<dbReference type="SMART" id="SM00811">
    <property type="entry name" value="Alpha_kinase"/>
    <property type="match status" value="1"/>
</dbReference>
<dbReference type="SUPFAM" id="SSF56112">
    <property type="entry name" value="Protein kinase-like (PK-like)"/>
    <property type="match status" value="1"/>
</dbReference>
<dbReference type="Proteomes" id="UP001049176">
    <property type="component" value="Chromosome 8"/>
</dbReference>
<gene>
    <name evidence="8" type="ORF">E1B28_012126</name>
</gene>
<keyword evidence="5" id="KW-0067">ATP-binding</keyword>
<dbReference type="AlphaFoldDB" id="A0A9P7RRU9"/>
<dbReference type="PROSITE" id="PS51158">
    <property type="entry name" value="ALPHA_KINASE"/>
    <property type="match status" value="1"/>
</dbReference>
<dbReference type="RefSeq" id="XP_043004572.1">
    <property type="nucleotide sequence ID" value="XM_043157206.1"/>
</dbReference>
<dbReference type="InterPro" id="IPR051852">
    <property type="entry name" value="Alpha-type_PK"/>
</dbReference>
<dbReference type="Gene3D" id="3.20.200.10">
    <property type="entry name" value="MHCK/EF2 kinase"/>
    <property type="match status" value="1"/>
</dbReference>
<accession>A0A9P7RRU9</accession>
<keyword evidence="4" id="KW-0418">Kinase</keyword>
<dbReference type="GO" id="GO:0005524">
    <property type="term" value="F:ATP binding"/>
    <property type="evidence" value="ECO:0007669"/>
    <property type="project" value="UniProtKB-KW"/>
</dbReference>
<evidence type="ECO:0000256" key="5">
    <source>
        <dbReference type="ARBA" id="ARBA00022840"/>
    </source>
</evidence>
<evidence type="ECO:0000313" key="9">
    <source>
        <dbReference type="Proteomes" id="UP001049176"/>
    </source>
</evidence>
<keyword evidence="2" id="KW-0808">Transferase</keyword>
<keyword evidence="1" id="KW-0723">Serine/threonine-protein kinase</keyword>
<proteinExistence type="predicted"/>
<reference evidence="8" key="1">
    <citation type="journal article" date="2021" name="Genome Biol. Evol.">
        <title>The assembled and annotated genome of the fairy-ring fungus Marasmius oreades.</title>
        <authorList>
            <person name="Hiltunen M."/>
            <person name="Ament-Velasquez S.L."/>
            <person name="Johannesson H."/>
        </authorList>
    </citation>
    <scope>NUCLEOTIDE SEQUENCE</scope>
    <source>
        <strain evidence="8">03SP1</strain>
    </source>
</reference>
<feature type="domain" description="Alpha-type protein kinase" evidence="7">
    <location>
        <begin position="388"/>
        <end position="640"/>
    </location>
</feature>
<protein>
    <recommendedName>
        <fullName evidence="7">Alpha-type protein kinase domain-containing protein</fullName>
    </recommendedName>
</protein>
<dbReference type="OrthoDB" id="301415at2759"/>
<feature type="region of interest" description="Disordered" evidence="6">
    <location>
        <begin position="311"/>
        <end position="336"/>
    </location>
</feature>
<name>A0A9P7RRU9_9AGAR</name>
<evidence type="ECO:0000256" key="4">
    <source>
        <dbReference type="ARBA" id="ARBA00022777"/>
    </source>
</evidence>
<evidence type="ECO:0000256" key="6">
    <source>
        <dbReference type="SAM" id="MobiDB-lite"/>
    </source>
</evidence>
<evidence type="ECO:0000313" key="8">
    <source>
        <dbReference type="EMBL" id="KAG7088101.1"/>
    </source>
</evidence>
<dbReference type="CDD" id="cd04515">
    <property type="entry name" value="Alpha_kinase"/>
    <property type="match status" value="1"/>
</dbReference>
<keyword evidence="9" id="KW-1185">Reference proteome</keyword>
<sequence>MSDANNHTKCQGVDPGSGCLDIFQFKTERGLCAKCDLVDVQFKDQPEKQKEYQNMPQCTGCGSCSKNLKGVYCGACKQKNDTVAMPPPLPKSTQVIMTSSAPILHTSPSSSILRSPLDHALAIVNSANITTHSGATPTSNFGYVMHGMKKIQQEREQQYAKIKEAKTGIGRRVNLHLTFHGDNNVKPIHAIGRLADTHSDQLTLKEAVMLHVKKVNKNIWEDATSGRLTGDDFYIRFPGNNVLMGCTEYDTLGRVHDVTLSLPTRQISWFKPPTDSGKTARTTNGNIVVLIVSVILKISKVEERDGRLPVELGGTPVSGKSKGRGKRSADDDLASMTSTVRRRIDAPLQSTFRPRALVSATVSGGQDGVTHDDFESVKLLLAHVNVLESGWVDIKWEAGDTKKAEIATVPCAHGTSKLVYKLKIGGERFVAKRYANIPSGGFALRSKPVTIAAQARPLHMVTNAEYLKNFMQTHEQRVNRSQTISLASGLTKEDFAIQDSVFDNDPPDSEDIGNDGSETAGHLLLECLGPTWLIEHERPTQVMKYSGTLQQSSRQTLPFMTMSAFAHFSLIWSNGERVFADLQSSPGVLDSMPVRILFDGMAHTEKGNAGPGDHGEQGIKQFSKTHICNKICDSLRINETEDSEDEEDEGTKGQKNHII</sequence>
<feature type="compositionally biased region" description="Acidic residues" evidence="6">
    <location>
        <begin position="640"/>
        <end position="649"/>
    </location>
</feature>
<organism evidence="8 9">
    <name type="scientific">Marasmius oreades</name>
    <name type="common">fairy-ring Marasmius</name>
    <dbReference type="NCBI Taxonomy" id="181124"/>
    <lineage>
        <taxon>Eukaryota</taxon>
        <taxon>Fungi</taxon>
        <taxon>Dikarya</taxon>
        <taxon>Basidiomycota</taxon>
        <taxon>Agaricomycotina</taxon>
        <taxon>Agaricomycetes</taxon>
        <taxon>Agaricomycetidae</taxon>
        <taxon>Agaricales</taxon>
        <taxon>Marasmiineae</taxon>
        <taxon>Marasmiaceae</taxon>
        <taxon>Marasmius</taxon>
    </lineage>
</organism>
<evidence type="ECO:0000256" key="2">
    <source>
        <dbReference type="ARBA" id="ARBA00022679"/>
    </source>
</evidence>
<dbReference type="InterPro" id="IPR004166">
    <property type="entry name" value="a-kinase_dom"/>
</dbReference>
<dbReference type="GeneID" id="66081201"/>
<dbReference type="KEGG" id="more:E1B28_012126"/>
<dbReference type="EMBL" id="CM032188">
    <property type="protein sequence ID" value="KAG7088101.1"/>
    <property type="molecule type" value="Genomic_DNA"/>
</dbReference>
<evidence type="ECO:0000256" key="3">
    <source>
        <dbReference type="ARBA" id="ARBA00022741"/>
    </source>
</evidence>
<dbReference type="Pfam" id="PF02816">
    <property type="entry name" value="Alpha_kinase"/>
    <property type="match status" value="1"/>
</dbReference>
<feature type="region of interest" description="Disordered" evidence="6">
    <location>
        <begin position="639"/>
        <end position="659"/>
    </location>
</feature>
<dbReference type="InterPro" id="IPR011009">
    <property type="entry name" value="Kinase-like_dom_sf"/>
</dbReference>